<keyword evidence="12" id="KW-1185">Reference proteome</keyword>
<dbReference type="RefSeq" id="XP_012880494.1">
    <property type="nucleotide sequence ID" value="XM_013025040.1"/>
</dbReference>
<evidence type="ECO:0000256" key="3">
    <source>
        <dbReference type="ARBA" id="ARBA00022475"/>
    </source>
</evidence>
<keyword evidence="9" id="KW-0807">Transducer</keyword>
<keyword evidence="6" id="KW-0297">G-protein coupled receptor</keyword>
<feature type="transmembrane region" description="Helical" evidence="10">
    <location>
        <begin position="60"/>
        <end position="81"/>
    </location>
</feature>
<feature type="transmembrane region" description="Helical" evidence="10">
    <location>
        <begin position="170"/>
        <end position="193"/>
    </location>
</feature>
<keyword evidence="4 10" id="KW-0812">Transmembrane</keyword>
<dbReference type="FunCoup" id="A0A1S3FWU5">
    <property type="interactions" value="22"/>
</dbReference>
<dbReference type="KEGG" id="dord:105992217"/>
<evidence type="ECO:0000256" key="9">
    <source>
        <dbReference type="ARBA" id="ARBA00023224"/>
    </source>
</evidence>
<dbReference type="InterPro" id="IPR051753">
    <property type="entry name" value="RA-inducible_GPCR3"/>
</dbReference>
<reference evidence="13" key="1">
    <citation type="submission" date="2025-08" db="UniProtKB">
        <authorList>
            <consortium name="RefSeq"/>
        </authorList>
    </citation>
    <scope>IDENTIFICATION</scope>
    <source>
        <tissue evidence="13">Kidney</tissue>
    </source>
</reference>
<dbReference type="GO" id="GO:0070062">
    <property type="term" value="C:extracellular exosome"/>
    <property type="evidence" value="ECO:0007669"/>
    <property type="project" value="TreeGrafter"/>
</dbReference>
<keyword evidence="3" id="KW-1003">Cell membrane</keyword>
<organism evidence="12 13">
    <name type="scientific">Dipodomys ordii</name>
    <name type="common">Ord's kangaroo rat</name>
    <dbReference type="NCBI Taxonomy" id="10020"/>
    <lineage>
        <taxon>Eukaryota</taxon>
        <taxon>Metazoa</taxon>
        <taxon>Chordata</taxon>
        <taxon>Craniata</taxon>
        <taxon>Vertebrata</taxon>
        <taxon>Euteleostomi</taxon>
        <taxon>Mammalia</taxon>
        <taxon>Eutheria</taxon>
        <taxon>Euarchontoglires</taxon>
        <taxon>Glires</taxon>
        <taxon>Rodentia</taxon>
        <taxon>Castorimorpha</taxon>
        <taxon>Heteromyidae</taxon>
        <taxon>Dipodomyinae</taxon>
        <taxon>Dipodomys</taxon>
    </lineage>
</organism>
<protein>
    <submittedName>
        <fullName evidence="13">G-protein coupled receptor family C group 5 member D</fullName>
    </submittedName>
</protein>
<dbReference type="Pfam" id="PF00003">
    <property type="entry name" value="7tm_3"/>
    <property type="match status" value="1"/>
</dbReference>
<dbReference type="Proteomes" id="UP000081671">
    <property type="component" value="Unplaced"/>
</dbReference>
<dbReference type="GO" id="GO:0004930">
    <property type="term" value="F:G protein-coupled receptor activity"/>
    <property type="evidence" value="ECO:0007669"/>
    <property type="project" value="UniProtKB-KW"/>
</dbReference>
<dbReference type="InterPro" id="IPR017978">
    <property type="entry name" value="GPCR_3_C"/>
</dbReference>
<dbReference type="GeneID" id="105992217"/>
<evidence type="ECO:0000256" key="1">
    <source>
        <dbReference type="ARBA" id="ARBA00004651"/>
    </source>
</evidence>
<dbReference type="GO" id="GO:0043235">
    <property type="term" value="C:receptor complex"/>
    <property type="evidence" value="ECO:0007669"/>
    <property type="project" value="TreeGrafter"/>
</dbReference>
<evidence type="ECO:0000259" key="11">
    <source>
        <dbReference type="Pfam" id="PF00003"/>
    </source>
</evidence>
<evidence type="ECO:0000313" key="13">
    <source>
        <dbReference type="RefSeq" id="XP_012880494.1"/>
    </source>
</evidence>
<dbReference type="CTD" id="55507"/>
<name>A0A1S3FWU5_DIPOR</name>
<keyword evidence="5 10" id="KW-1133">Transmembrane helix</keyword>
<feature type="transmembrane region" description="Helical" evidence="10">
    <location>
        <begin position="205"/>
        <end position="224"/>
    </location>
</feature>
<evidence type="ECO:0000256" key="2">
    <source>
        <dbReference type="ARBA" id="ARBA00007242"/>
    </source>
</evidence>
<gene>
    <name evidence="13" type="primary">Gprc5d</name>
</gene>
<evidence type="ECO:0000256" key="10">
    <source>
        <dbReference type="SAM" id="Phobius"/>
    </source>
</evidence>
<dbReference type="PANTHER" id="PTHR14511:SF16">
    <property type="entry name" value="G-PROTEIN COUPLED RECEPTOR FAMILY C GROUP 5 MEMBER D"/>
    <property type="match status" value="1"/>
</dbReference>
<accession>A0A1S3FWU5</accession>
<keyword evidence="8 13" id="KW-0675">Receptor</keyword>
<evidence type="ECO:0000256" key="8">
    <source>
        <dbReference type="ARBA" id="ARBA00023170"/>
    </source>
</evidence>
<dbReference type="GO" id="GO:0005886">
    <property type="term" value="C:plasma membrane"/>
    <property type="evidence" value="ECO:0007669"/>
    <property type="project" value="UniProtKB-SubCell"/>
</dbReference>
<feature type="transmembrane region" description="Helical" evidence="10">
    <location>
        <begin position="127"/>
        <end position="150"/>
    </location>
</feature>
<sequence>MFEDCVKSTEEHYLFCDDEGPWAVVLESLAAIGIVVTILLLLAVLFLLRRVQECARWNVLPTQFLFLLGVLGLFGLAFAFILPLSHRTAPVRFFLFGVLFALCFSCLLAHASNLVRMARSCGSFSWPTLLAIAVGLSLLQTVLAIEYVTLVTTRGPTFERMTPEQLNVDFVALTVYVLLLLALTLFVAKAAFCGPCERWRRPGRLIFATALVSAVIWATWIAMLTRGNPQLQRQPHWDDAVVCIGLVTNAWAFLFIYIIPELCLLYRACRQDSPAPAHTCPAPVYQRGLRMDNQELSRARDSEGAEEDVALTPHGVPLQPQTAEPSQGQLLPRTALSVDAAV</sequence>
<evidence type="ECO:0000256" key="4">
    <source>
        <dbReference type="ARBA" id="ARBA00022692"/>
    </source>
</evidence>
<evidence type="ECO:0000256" key="5">
    <source>
        <dbReference type="ARBA" id="ARBA00022989"/>
    </source>
</evidence>
<evidence type="ECO:0000256" key="6">
    <source>
        <dbReference type="ARBA" id="ARBA00023040"/>
    </source>
</evidence>
<dbReference type="InParanoid" id="A0A1S3FWU5"/>
<dbReference type="PANTHER" id="PTHR14511">
    <property type="entry name" value="G PROTEIN COUPLED RECEPTOR, CLASS C, GROUP 5"/>
    <property type="match status" value="1"/>
</dbReference>
<keyword evidence="7 10" id="KW-0472">Membrane</keyword>
<dbReference type="OrthoDB" id="8701926at2759"/>
<evidence type="ECO:0000313" key="12">
    <source>
        <dbReference type="Proteomes" id="UP000081671"/>
    </source>
</evidence>
<feature type="domain" description="G-protein coupled receptors family 3 profile" evidence="11">
    <location>
        <begin position="19"/>
        <end position="261"/>
    </location>
</feature>
<proteinExistence type="inferred from homology"/>
<dbReference type="GO" id="GO:0030295">
    <property type="term" value="F:protein kinase activator activity"/>
    <property type="evidence" value="ECO:0007669"/>
    <property type="project" value="TreeGrafter"/>
</dbReference>
<dbReference type="AlphaFoldDB" id="A0A1S3FWU5"/>
<comment type="subcellular location">
    <subcellularLocation>
        <location evidence="1">Cell membrane</location>
        <topology evidence="1">Multi-pass membrane protein</topology>
    </subcellularLocation>
</comment>
<evidence type="ECO:0000256" key="7">
    <source>
        <dbReference type="ARBA" id="ARBA00023136"/>
    </source>
</evidence>
<feature type="transmembrane region" description="Helical" evidence="10">
    <location>
        <begin position="93"/>
        <end position="115"/>
    </location>
</feature>
<dbReference type="STRING" id="10020.ENSDORP00000000464"/>
<feature type="transmembrane region" description="Helical" evidence="10">
    <location>
        <begin position="244"/>
        <end position="266"/>
    </location>
</feature>
<comment type="similarity">
    <text evidence="2">Belongs to the G-protein coupled receptor 3 family.</text>
</comment>
<feature type="transmembrane region" description="Helical" evidence="10">
    <location>
        <begin position="29"/>
        <end position="48"/>
    </location>
</feature>